<dbReference type="InterPro" id="IPR029060">
    <property type="entry name" value="PIN-like_dom_sf"/>
</dbReference>
<accession>A0AAD4NBL3</accession>
<keyword evidence="8" id="KW-0255">Endonuclease</keyword>
<evidence type="ECO:0000256" key="13">
    <source>
        <dbReference type="ARBA" id="ARBA00047475"/>
    </source>
</evidence>
<dbReference type="InterPro" id="IPR006086">
    <property type="entry name" value="XPG-I_dom"/>
</dbReference>
<proteinExistence type="inferred from homology"/>
<keyword evidence="9" id="KW-0227">DNA damage</keyword>
<dbReference type="InterPro" id="IPR035595">
    <property type="entry name" value="UDP_glycos_trans_CS"/>
</dbReference>
<dbReference type="GO" id="GO:0015020">
    <property type="term" value="F:glucuronosyltransferase activity"/>
    <property type="evidence" value="ECO:0007669"/>
    <property type="project" value="UniProtKB-EC"/>
</dbReference>
<evidence type="ECO:0000256" key="6">
    <source>
        <dbReference type="ARBA" id="ARBA00022722"/>
    </source>
</evidence>
<dbReference type="InterPro" id="IPR006085">
    <property type="entry name" value="XPG_DNA_repair_N"/>
</dbReference>
<evidence type="ECO:0000259" key="16">
    <source>
        <dbReference type="SMART" id="SM00485"/>
    </source>
</evidence>
<dbReference type="GO" id="GO:0006281">
    <property type="term" value="P:DNA repair"/>
    <property type="evidence" value="ECO:0007669"/>
    <property type="project" value="UniProtKB-KW"/>
</dbReference>
<feature type="domain" description="XPG N-terminal" evidence="16">
    <location>
        <begin position="944"/>
        <end position="1033"/>
    </location>
</feature>
<keyword evidence="10" id="KW-0378">Hydrolase</keyword>
<dbReference type="PROSITE" id="PS00375">
    <property type="entry name" value="UDPGT"/>
    <property type="match status" value="1"/>
</dbReference>
<dbReference type="InterPro" id="IPR003903">
    <property type="entry name" value="UIM_dom"/>
</dbReference>
<dbReference type="GO" id="GO:0004519">
    <property type="term" value="F:endonuclease activity"/>
    <property type="evidence" value="ECO:0007669"/>
    <property type="project" value="UniProtKB-KW"/>
</dbReference>
<evidence type="ECO:0000256" key="12">
    <source>
        <dbReference type="ARBA" id="ARBA00023204"/>
    </source>
</evidence>
<evidence type="ECO:0000256" key="9">
    <source>
        <dbReference type="ARBA" id="ARBA00022763"/>
    </source>
</evidence>
<evidence type="ECO:0000256" key="3">
    <source>
        <dbReference type="ARBA" id="ARBA00012544"/>
    </source>
</evidence>
<dbReference type="EMBL" id="JAKKPZ010000007">
    <property type="protein sequence ID" value="KAI1718935.1"/>
    <property type="molecule type" value="Genomic_DNA"/>
</dbReference>
<keyword evidence="12" id="KW-0234">DNA repair</keyword>
<dbReference type="CDD" id="cd03784">
    <property type="entry name" value="GT1_Gtf-like"/>
    <property type="match status" value="2"/>
</dbReference>
<dbReference type="PROSITE" id="PS50330">
    <property type="entry name" value="UIM"/>
    <property type="match status" value="1"/>
</dbReference>
<evidence type="ECO:0000313" key="18">
    <source>
        <dbReference type="Proteomes" id="UP001201812"/>
    </source>
</evidence>
<keyword evidence="11" id="KW-0460">Magnesium</keyword>
<feature type="domain" description="XPG-I" evidence="15">
    <location>
        <begin position="1361"/>
        <end position="1430"/>
    </location>
</feature>
<sequence>MATYLGRLRDAGHNITVIQTGSDTKPKQIGENISVVVFNTPPLEGFQKHIDQLFWKTTTHGWDLNIILKLNDDALGYILDNFSEKVRELLNEDWSLLVADTLFNPIGFAFTMLLKKTRHIPFIAFHTTNAPPTDYFALGLGKNWAIDHFMFEPLPLHSNDWHRPMHFADRISAVVENALDPLYYYFMPQYMPTNVLRITTDIPYSIREQHIQSSAMFSDRPTYFGEFGPVAPDVRYFGNYCLKLKELGEPIKSFVEDPNSKGTIYMALGSLTTWAACPQNVFNAFVDAFNELSDYRIIFVYTGKMKPKVGTHVRMLKWASQSEILAHPKTKVFFTHVGLKSVKEAICTDTPMVLFPLFAEQSRNSKTLLKLKLGTAVNKFHVTKIAVKNALLQVLDDPNYEKRVKTYHMMYLDSPIPLVEEAKIMTEKIIRDPQRKIFFERKSKAIGWTLYLYLDLLTVVILNQSYFIVDMRLRTVVLGILFQAAYLRLEGDCAKILFTYCHDGGSHIGSLAPYMKTLAANGHNITVLQTGREAQPRNFGKNVSVIVWHTPATTEIQRLEKEIIWQTTTHASQPTLITTMNGIALENFLLDRSEAIRDLLNVDWDLLVIDSLFNVNGFAFAMFLKETRNIPYILYDPSFLLPSDVWTKGLSGSWSSQLSMFTPIPFDTNDVFHATKFFHRVMNAIENSVDVVGINLLVPLFALSNVAKFGVGNPSSRKLHELASAVFSDAFTGFGDVTPRATDIRYYGAYCDTPKTLSKEFRQFVEDQNSKGTIYIAMGSFTKWDSCPQYILDAIFGALNNLGEYRIIFSFNANPPPNVEKHIKLVKWAPQFDVLAHNKTVLFLTHGGLKSIKEGICSKRPLTFLPLFAEQARNSAVSAALGLGTIINKYTMTKESVTAALREAIEIPKYTKNMEEFYSRYLDNPIPPLEEAKIFTERILRKRGMNLRPNSQMSKISTFVQYFIYISLWLYQAELGFAAHNLESRSPHISLLLHRIAKLLFYKIRPVFVFDGKDVPAFKKQILRDRALKRQLKELASEEQDQKQMLKKVVQEKHDILDAGYSLPAVTTKKKPRKSDEDMFILPSTSSLHPEKHIHDDSLRHQIPDYLEGYERIVSADDRMSFLKDAREKSRNDRLRFDEIPEESREFSSFQLQRLLKKDKLQQCVQISADKLKMVVVDNQLRSHLLLRDGDIQILDPSSSERQKLIKESLTWPQFLKQMEQEKDQLVNQPKSFKSNGTIRETFRVDDEDDDLQQAILASLAEQDSLTSNKIDELYGASQVSNFTTQDSWSSDEEELVHADDSGAIEPIGVIESNSEESGSDDEFLESKSPTYYPKKNDLLANGNMEADESGVYKDCQDLLDLLGLPYMCAPGEAEAQCAELVKLGLVDGVISDDSDVWLFGAPLVYKNMFSKKKHVEEYKIERISEELGLERIEFIAIGMLSGGDYTKGLEQVGVVSALELIAEFSKPNKAANNDLKEEVYNLLKKIRDWLRSKHEFLASNRNTNFVESKKRIRLRRIIEAHNDPIKISQFPNVEIVDAYANPNVDKTSKPFKWCRVSFEKLEKRLWDLGLDKQQWKSATHNAFERWDKFIEQTTQSYQTRIDAFTVSTKYSMAILESARNLSQTARIKEALQRIKDIKSPTEKKVHETESARNNDIAKDKNQKGTPNPTKKSIKGKAKPKSVNKRTGRSAPKKS</sequence>
<dbReference type="InterPro" id="IPR006084">
    <property type="entry name" value="XPG/Rad2"/>
</dbReference>
<dbReference type="PANTHER" id="PTHR48043">
    <property type="entry name" value="EG:EG0003.4 PROTEIN-RELATED"/>
    <property type="match status" value="1"/>
</dbReference>
<keyword evidence="18" id="KW-1185">Reference proteome</keyword>
<dbReference type="GO" id="GO:0003677">
    <property type="term" value="F:DNA binding"/>
    <property type="evidence" value="ECO:0007669"/>
    <property type="project" value="InterPro"/>
</dbReference>
<dbReference type="Pfam" id="PF00201">
    <property type="entry name" value="UDPGT"/>
    <property type="match status" value="2"/>
</dbReference>
<dbReference type="Gene3D" id="3.40.50.2000">
    <property type="entry name" value="Glycogen Phosphorylase B"/>
    <property type="match status" value="2"/>
</dbReference>
<dbReference type="PRINTS" id="PR00853">
    <property type="entry name" value="XPGRADSUPER"/>
</dbReference>
<gene>
    <name evidence="17" type="ORF">DdX_06049</name>
</gene>
<feature type="region of interest" description="Disordered" evidence="14">
    <location>
        <begin position="1639"/>
        <end position="1695"/>
    </location>
</feature>
<evidence type="ECO:0000259" key="15">
    <source>
        <dbReference type="SMART" id="SM00484"/>
    </source>
</evidence>
<dbReference type="GO" id="GO:0046872">
    <property type="term" value="F:metal ion binding"/>
    <property type="evidence" value="ECO:0007669"/>
    <property type="project" value="UniProtKB-KW"/>
</dbReference>
<keyword evidence="4" id="KW-0328">Glycosyltransferase</keyword>
<dbReference type="Gene3D" id="3.40.50.1010">
    <property type="entry name" value="5'-nuclease"/>
    <property type="match status" value="2"/>
</dbReference>
<comment type="catalytic activity">
    <reaction evidence="13">
        <text>glucuronate acceptor + UDP-alpha-D-glucuronate = acceptor beta-D-glucuronoside + UDP + H(+)</text>
        <dbReference type="Rhea" id="RHEA:21032"/>
        <dbReference type="ChEBI" id="CHEBI:15378"/>
        <dbReference type="ChEBI" id="CHEBI:58052"/>
        <dbReference type="ChEBI" id="CHEBI:58223"/>
        <dbReference type="ChEBI" id="CHEBI:132367"/>
        <dbReference type="ChEBI" id="CHEBI:132368"/>
        <dbReference type="EC" id="2.4.1.17"/>
    </reaction>
</comment>
<dbReference type="Gene3D" id="1.10.150.20">
    <property type="entry name" value="5' to 3' exonuclease, C-terminal subdomain"/>
    <property type="match status" value="1"/>
</dbReference>
<keyword evidence="6" id="KW-0540">Nuclease</keyword>
<evidence type="ECO:0000256" key="4">
    <source>
        <dbReference type="ARBA" id="ARBA00022676"/>
    </source>
</evidence>
<evidence type="ECO:0000256" key="8">
    <source>
        <dbReference type="ARBA" id="ARBA00022759"/>
    </source>
</evidence>
<dbReference type="Proteomes" id="UP001201812">
    <property type="component" value="Unassembled WGS sequence"/>
</dbReference>
<evidence type="ECO:0000256" key="5">
    <source>
        <dbReference type="ARBA" id="ARBA00022679"/>
    </source>
</evidence>
<evidence type="ECO:0000313" key="17">
    <source>
        <dbReference type="EMBL" id="KAI1718935.1"/>
    </source>
</evidence>
<dbReference type="SMART" id="SM00484">
    <property type="entry name" value="XPGI"/>
    <property type="match status" value="1"/>
</dbReference>
<evidence type="ECO:0000256" key="1">
    <source>
        <dbReference type="ARBA" id="ARBA00001946"/>
    </source>
</evidence>
<dbReference type="Pfam" id="PF00867">
    <property type="entry name" value="XPG_I"/>
    <property type="match status" value="1"/>
</dbReference>
<dbReference type="InterPro" id="IPR002213">
    <property type="entry name" value="UDP_glucos_trans"/>
</dbReference>
<organism evidence="17 18">
    <name type="scientific">Ditylenchus destructor</name>
    <dbReference type="NCBI Taxonomy" id="166010"/>
    <lineage>
        <taxon>Eukaryota</taxon>
        <taxon>Metazoa</taxon>
        <taxon>Ecdysozoa</taxon>
        <taxon>Nematoda</taxon>
        <taxon>Chromadorea</taxon>
        <taxon>Rhabditida</taxon>
        <taxon>Tylenchina</taxon>
        <taxon>Tylenchomorpha</taxon>
        <taxon>Sphaerularioidea</taxon>
        <taxon>Anguinidae</taxon>
        <taxon>Anguininae</taxon>
        <taxon>Ditylenchus</taxon>
    </lineage>
</organism>
<dbReference type="SUPFAM" id="SSF88723">
    <property type="entry name" value="PIN domain-like"/>
    <property type="match status" value="1"/>
</dbReference>
<evidence type="ECO:0000256" key="11">
    <source>
        <dbReference type="ARBA" id="ARBA00022842"/>
    </source>
</evidence>
<keyword evidence="5 17" id="KW-0808">Transferase</keyword>
<feature type="compositionally biased region" description="Basic residues" evidence="14">
    <location>
        <begin position="1672"/>
        <end position="1695"/>
    </location>
</feature>
<feature type="compositionally biased region" description="Basic and acidic residues" evidence="14">
    <location>
        <begin position="1639"/>
        <end position="1663"/>
    </location>
</feature>
<dbReference type="SUPFAM" id="SSF53756">
    <property type="entry name" value="UDP-Glycosyltransferase/glycogen phosphorylase"/>
    <property type="match status" value="2"/>
</dbReference>
<evidence type="ECO:0000256" key="10">
    <source>
        <dbReference type="ARBA" id="ARBA00022801"/>
    </source>
</evidence>
<dbReference type="InterPro" id="IPR008918">
    <property type="entry name" value="HhH2"/>
</dbReference>
<dbReference type="PANTHER" id="PTHR48043:SF62">
    <property type="entry name" value="GLUCURONOSYLTRANSFERASE"/>
    <property type="match status" value="1"/>
</dbReference>
<dbReference type="SMART" id="SM00279">
    <property type="entry name" value="HhH2"/>
    <property type="match status" value="1"/>
</dbReference>
<dbReference type="Pfam" id="PF00752">
    <property type="entry name" value="XPG_N"/>
    <property type="match status" value="1"/>
</dbReference>
<dbReference type="CDD" id="cd09868">
    <property type="entry name" value="PIN_XPG_RAD2"/>
    <property type="match status" value="1"/>
</dbReference>
<dbReference type="EC" id="2.4.1.17" evidence="3"/>
<evidence type="ECO:0000256" key="7">
    <source>
        <dbReference type="ARBA" id="ARBA00022723"/>
    </source>
</evidence>
<reference evidence="17" key="1">
    <citation type="submission" date="2022-01" db="EMBL/GenBank/DDBJ databases">
        <title>Genome Sequence Resource for Two Populations of Ditylenchus destructor, the Migratory Endoparasitic Phytonematode.</title>
        <authorList>
            <person name="Zhang H."/>
            <person name="Lin R."/>
            <person name="Xie B."/>
        </authorList>
    </citation>
    <scope>NUCLEOTIDE SEQUENCE</scope>
    <source>
        <strain evidence="17">BazhouSP</strain>
    </source>
</reference>
<comment type="similarity">
    <text evidence="2">Belongs to the UDP-glycosyltransferase family.</text>
</comment>
<dbReference type="PROSITE" id="PS00842">
    <property type="entry name" value="XPG_2"/>
    <property type="match status" value="1"/>
</dbReference>
<evidence type="ECO:0000256" key="14">
    <source>
        <dbReference type="SAM" id="MobiDB-lite"/>
    </source>
</evidence>
<dbReference type="SMART" id="SM00485">
    <property type="entry name" value="XPGN"/>
    <property type="match status" value="1"/>
</dbReference>
<dbReference type="InterPro" id="IPR050271">
    <property type="entry name" value="UDP-glycosyltransferase"/>
</dbReference>
<dbReference type="InterPro" id="IPR036279">
    <property type="entry name" value="5-3_exonuclease_C_sf"/>
</dbReference>
<comment type="cofactor">
    <cofactor evidence="1">
        <name>Mg(2+)</name>
        <dbReference type="ChEBI" id="CHEBI:18420"/>
    </cofactor>
</comment>
<dbReference type="SUPFAM" id="SSF47807">
    <property type="entry name" value="5' to 3' exonuclease, C-terminal subdomain"/>
    <property type="match status" value="1"/>
</dbReference>
<dbReference type="GO" id="GO:0016788">
    <property type="term" value="F:hydrolase activity, acting on ester bonds"/>
    <property type="evidence" value="ECO:0007669"/>
    <property type="project" value="InterPro"/>
</dbReference>
<protein>
    <recommendedName>
        <fullName evidence="3">glucuronosyltransferase</fullName>
        <ecNumber evidence="3">2.4.1.17</ecNumber>
    </recommendedName>
</protein>
<name>A0AAD4NBL3_9BILA</name>
<keyword evidence="7" id="KW-0479">Metal-binding</keyword>
<dbReference type="InterPro" id="IPR019974">
    <property type="entry name" value="XPG_CS"/>
</dbReference>
<evidence type="ECO:0000256" key="2">
    <source>
        <dbReference type="ARBA" id="ARBA00009995"/>
    </source>
</evidence>
<comment type="caution">
    <text evidence="17">The sequence shown here is derived from an EMBL/GenBank/DDBJ whole genome shotgun (WGS) entry which is preliminary data.</text>
</comment>